<evidence type="ECO:0000313" key="1">
    <source>
        <dbReference type="EMBL" id="MDQ0343748.1"/>
    </source>
</evidence>
<name>A0ABU0D5R3_9BACI</name>
<sequence>MENKTIIELGDLQIRSMDRGSFVNMSRAIQHGNFVFNHRSEGFGEQSGDGILKHFTVSVVEDSDFIDSLIWRI</sequence>
<accession>A0ABU0D5R3</accession>
<evidence type="ECO:0000313" key="2">
    <source>
        <dbReference type="Proteomes" id="UP001232343"/>
    </source>
</evidence>
<reference evidence="1 2" key="1">
    <citation type="submission" date="2023-07" db="EMBL/GenBank/DDBJ databases">
        <title>Genomic Encyclopedia of Type Strains, Phase IV (KMG-IV): sequencing the most valuable type-strain genomes for metagenomic binning, comparative biology and taxonomic classification.</title>
        <authorList>
            <person name="Goeker M."/>
        </authorList>
    </citation>
    <scope>NUCLEOTIDE SEQUENCE [LARGE SCALE GENOMIC DNA]</scope>
    <source>
        <strain evidence="1 2">DSM 27848</strain>
    </source>
</reference>
<comment type="caution">
    <text evidence="1">The sequence shown here is derived from an EMBL/GenBank/DDBJ whole genome shotgun (WGS) entry which is preliminary data.</text>
</comment>
<dbReference type="EMBL" id="JAUSUO010000006">
    <property type="protein sequence ID" value="MDQ0343748.1"/>
    <property type="molecule type" value="Genomic_DNA"/>
</dbReference>
<organism evidence="1 2">
    <name type="scientific">Lederbergia wuyishanensis</name>
    <dbReference type="NCBI Taxonomy" id="1347903"/>
    <lineage>
        <taxon>Bacteria</taxon>
        <taxon>Bacillati</taxon>
        <taxon>Bacillota</taxon>
        <taxon>Bacilli</taxon>
        <taxon>Bacillales</taxon>
        <taxon>Bacillaceae</taxon>
        <taxon>Lederbergia</taxon>
    </lineage>
</organism>
<protein>
    <submittedName>
        <fullName evidence="1">Uncharacterized protein</fullName>
    </submittedName>
</protein>
<gene>
    <name evidence="1" type="ORF">J2S14_002583</name>
</gene>
<proteinExistence type="predicted"/>
<keyword evidence="2" id="KW-1185">Reference proteome</keyword>
<dbReference type="RefSeq" id="WP_244681937.1">
    <property type="nucleotide sequence ID" value="NZ_JALIRM010000009.1"/>
</dbReference>
<dbReference type="Proteomes" id="UP001232343">
    <property type="component" value="Unassembled WGS sequence"/>
</dbReference>